<gene>
    <name evidence="1" type="ORF">LCGC14_0804870</name>
</gene>
<protein>
    <submittedName>
        <fullName evidence="1">Uncharacterized protein</fullName>
    </submittedName>
</protein>
<dbReference type="AlphaFoldDB" id="A0A0F9PT37"/>
<name>A0A0F9PT37_9ZZZZ</name>
<organism evidence="1">
    <name type="scientific">marine sediment metagenome</name>
    <dbReference type="NCBI Taxonomy" id="412755"/>
    <lineage>
        <taxon>unclassified sequences</taxon>
        <taxon>metagenomes</taxon>
        <taxon>ecological metagenomes</taxon>
    </lineage>
</organism>
<accession>A0A0F9PT37</accession>
<proteinExistence type="predicted"/>
<sequence length="179" mass="21339">MIKKMKINLDEIFDQKHLIYLESIAEKIGKLYYIPPEEKHVDISDPAKLRELLMKARYKYSLVERNDLKLFDSVINTIDTLHIKPKPKIETPEPEEQPTNNTCDHFDIRFYICRQNGTFHYYKQPCPWMVNGPPKFYSQTNCAGYDPLKEKKEKEKKTTPEKYIYTGKARNLQRESNFQ</sequence>
<dbReference type="EMBL" id="LAZR01002187">
    <property type="protein sequence ID" value="KKN33344.1"/>
    <property type="molecule type" value="Genomic_DNA"/>
</dbReference>
<reference evidence="1" key="1">
    <citation type="journal article" date="2015" name="Nature">
        <title>Complex archaea that bridge the gap between prokaryotes and eukaryotes.</title>
        <authorList>
            <person name="Spang A."/>
            <person name="Saw J.H."/>
            <person name="Jorgensen S.L."/>
            <person name="Zaremba-Niedzwiedzka K."/>
            <person name="Martijn J."/>
            <person name="Lind A.E."/>
            <person name="van Eijk R."/>
            <person name="Schleper C."/>
            <person name="Guy L."/>
            <person name="Ettema T.J."/>
        </authorList>
    </citation>
    <scope>NUCLEOTIDE SEQUENCE</scope>
</reference>
<comment type="caution">
    <text evidence="1">The sequence shown here is derived from an EMBL/GenBank/DDBJ whole genome shotgun (WGS) entry which is preliminary data.</text>
</comment>
<evidence type="ECO:0000313" key="1">
    <source>
        <dbReference type="EMBL" id="KKN33344.1"/>
    </source>
</evidence>